<keyword evidence="4" id="KW-1185">Reference proteome</keyword>
<dbReference type="PANTHER" id="PTHR45947:SF3">
    <property type="entry name" value="SULFOQUINOVOSYL TRANSFERASE SQD2"/>
    <property type="match status" value="1"/>
</dbReference>
<dbReference type="GeneID" id="58717753"/>
<feature type="domain" description="Glycosyltransferase subfamily 4-like N-terminal" evidence="2">
    <location>
        <begin position="49"/>
        <end position="140"/>
    </location>
</feature>
<dbReference type="InterPro" id="IPR028098">
    <property type="entry name" value="Glyco_trans_4-like_N"/>
</dbReference>
<dbReference type="PANTHER" id="PTHR45947">
    <property type="entry name" value="SULFOQUINOVOSYL TRANSFERASE SQD2"/>
    <property type="match status" value="1"/>
</dbReference>
<dbReference type="AlphaFoldDB" id="A0A099W363"/>
<proteinExistence type="predicted"/>
<dbReference type="SUPFAM" id="SSF53756">
    <property type="entry name" value="UDP-Glycosyltransferase/glycogen phosphorylase"/>
    <property type="match status" value="1"/>
</dbReference>
<dbReference type="OrthoDB" id="179766at2"/>
<dbReference type="Pfam" id="PF00534">
    <property type="entry name" value="Glycos_transf_1"/>
    <property type="match status" value="1"/>
</dbReference>
<dbReference type="InterPro" id="IPR001296">
    <property type="entry name" value="Glyco_trans_1"/>
</dbReference>
<dbReference type="Pfam" id="PF13439">
    <property type="entry name" value="Glyco_transf_4"/>
    <property type="match status" value="1"/>
</dbReference>
<dbReference type="Proteomes" id="UP000029844">
    <property type="component" value="Unassembled WGS sequence"/>
</dbReference>
<dbReference type="EMBL" id="JNFA01000024">
    <property type="protein sequence ID" value="KGL40279.1"/>
    <property type="molecule type" value="Genomic_DNA"/>
</dbReference>
<dbReference type="Gene3D" id="3.40.50.2000">
    <property type="entry name" value="Glycogen Phosphorylase B"/>
    <property type="match status" value="2"/>
</dbReference>
<keyword evidence="3" id="KW-0808">Transferase</keyword>
<dbReference type="eggNOG" id="COG0438">
    <property type="taxonomic scope" value="Bacteria"/>
</dbReference>
<feature type="domain" description="Glycosyl transferase family 1" evidence="1">
    <location>
        <begin position="152"/>
        <end position="316"/>
    </location>
</feature>
<evidence type="ECO:0000313" key="3">
    <source>
        <dbReference type="EMBL" id="KGL40279.1"/>
    </source>
</evidence>
<accession>A0A099W363</accession>
<evidence type="ECO:0000313" key="4">
    <source>
        <dbReference type="Proteomes" id="UP000029844"/>
    </source>
</evidence>
<sequence>MNRITMLSSAEKVKGQGVASAYRELVNLMTTHHADKYDIAINTYRESEITHYHTIDFPFFLSTFAKKKRGVKVGYVHFLPETLDESLELPWIAKKVFYKYVIWFYKRMDVLVVVNPSFIPQLVAYGIPEEKIKYIPNFVSAKTFYPMATDEKKALRKAHGIEEDAFIAIGVGQVQHRKGVLDFIDVAKQLPDMQFIWAGGFSFGKITAGYKELKEIYDHPPANVTFPGIVERADMNTYYNMADVLFLPSFNELFPMAILEGMSSGLPVLLRDLELYEGILAGNYLQASDVAGFKAQLERMATDHAYLQDAKEAAEKGAAYYSEARLIGLWQQFYDGLLKG</sequence>
<protein>
    <submittedName>
        <fullName evidence="3">Glycosyl transferase</fullName>
    </submittedName>
</protein>
<dbReference type="CDD" id="cd03801">
    <property type="entry name" value="GT4_PimA-like"/>
    <property type="match status" value="1"/>
</dbReference>
<dbReference type="STRING" id="1552123.EP57_10265"/>
<name>A0A099W363_9LIST</name>
<gene>
    <name evidence="3" type="ORF">EP57_10265</name>
</gene>
<evidence type="ECO:0000259" key="2">
    <source>
        <dbReference type="Pfam" id="PF13439"/>
    </source>
</evidence>
<dbReference type="InterPro" id="IPR050194">
    <property type="entry name" value="Glycosyltransferase_grp1"/>
</dbReference>
<comment type="caution">
    <text evidence="3">The sequence shown here is derived from an EMBL/GenBank/DDBJ whole genome shotgun (WGS) entry which is preliminary data.</text>
</comment>
<dbReference type="RefSeq" id="WP_036086365.1">
    <property type="nucleotide sequence ID" value="NZ_CBCSHQ010000002.1"/>
</dbReference>
<organism evidence="3 4">
    <name type="scientific">Listeria booriae</name>
    <dbReference type="NCBI Taxonomy" id="1552123"/>
    <lineage>
        <taxon>Bacteria</taxon>
        <taxon>Bacillati</taxon>
        <taxon>Bacillota</taxon>
        <taxon>Bacilli</taxon>
        <taxon>Bacillales</taxon>
        <taxon>Listeriaceae</taxon>
        <taxon>Listeria</taxon>
    </lineage>
</organism>
<reference evidence="3 4" key="1">
    <citation type="submission" date="2014-05" db="EMBL/GenBank/DDBJ databases">
        <title>Novel Listeriaceae from food processing environments.</title>
        <authorList>
            <person name="den Bakker H.C."/>
        </authorList>
    </citation>
    <scope>NUCLEOTIDE SEQUENCE [LARGE SCALE GENOMIC DNA]</scope>
    <source>
        <strain evidence="3 4">FSL A5-0281</strain>
    </source>
</reference>
<dbReference type="GO" id="GO:0016757">
    <property type="term" value="F:glycosyltransferase activity"/>
    <property type="evidence" value="ECO:0007669"/>
    <property type="project" value="InterPro"/>
</dbReference>
<evidence type="ECO:0000259" key="1">
    <source>
        <dbReference type="Pfam" id="PF00534"/>
    </source>
</evidence>